<dbReference type="AlphaFoldDB" id="A0AA38TNW7"/>
<dbReference type="Pfam" id="PF07727">
    <property type="entry name" value="RVT_2"/>
    <property type="match status" value="1"/>
</dbReference>
<dbReference type="PANTHER" id="PTHR42648:SF32">
    <property type="entry name" value="RIBONUCLEASE H-LIKE DOMAIN, GAG-PRE-INTEGRASE DOMAIN PROTEIN-RELATED"/>
    <property type="match status" value="1"/>
</dbReference>
<dbReference type="Proteomes" id="UP001172457">
    <property type="component" value="Chromosome 3"/>
</dbReference>
<evidence type="ECO:0000256" key="3">
    <source>
        <dbReference type="SAM" id="MobiDB-lite"/>
    </source>
</evidence>
<evidence type="ECO:0000256" key="2">
    <source>
        <dbReference type="ARBA" id="ARBA00022801"/>
    </source>
</evidence>
<gene>
    <name evidence="5" type="ORF">OSB04_012150</name>
</gene>
<dbReference type="Pfam" id="PF25597">
    <property type="entry name" value="SH3_retrovirus"/>
    <property type="match status" value="1"/>
</dbReference>
<dbReference type="InterPro" id="IPR057670">
    <property type="entry name" value="SH3_retrovirus"/>
</dbReference>
<dbReference type="InterPro" id="IPR012337">
    <property type="entry name" value="RNaseH-like_sf"/>
</dbReference>
<dbReference type="InterPro" id="IPR039537">
    <property type="entry name" value="Retrotran_Ty1/copia-like"/>
</dbReference>
<reference evidence="5" key="1">
    <citation type="submission" date="2023-03" db="EMBL/GenBank/DDBJ databases">
        <title>Chromosome-scale reference genome and RAD-based genetic map of yellow starthistle (Centaurea solstitialis) reveal putative structural variation and QTLs associated with invader traits.</title>
        <authorList>
            <person name="Reatini B."/>
            <person name="Cang F.A."/>
            <person name="Jiang Q."/>
            <person name="Mckibben M.T.W."/>
            <person name="Barker M.S."/>
            <person name="Rieseberg L.H."/>
            <person name="Dlugosch K.M."/>
        </authorList>
    </citation>
    <scope>NUCLEOTIDE SEQUENCE</scope>
    <source>
        <strain evidence="5">CAN-66</strain>
        <tissue evidence="5">Leaf</tissue>
    </source>
</reference>
<protein>
    <recommendedName>
        <fullName evidence="4">Integrase catalytic domain-containing protein</fullName>
    </recommendedName>
</protein>
<dbReference type="SUPFAM" id="SSF53098">
    <property type="entry name" value="Ribonuclease H-like"/>
    <property type="match status" value="1"/>
</dbReference>
<dbReference type="PANTHER" id="PTHR42648">
    <property type="entry name" value="TRANSPOSASE, PUTATIVE-RELATED"/>
    <property type="match status" value="1"/>
</dbReference>
<dbReference type="InterPro" id="IPR036397">
    <property type="entry name" value="RNaseH_sf"/>
</dbReference>
<keyword evidence="2" id="KW-0378">Hydrolase</keyword>
<evidence type="ECO:0000256" key="1">
    <source>
        <dbReference type="ARBA" id="ARBA00022723"/>
    </source>
</evidence>
<dbReference type="InterPro" id="IPR001584">
    <property type="entry name" value="Integrase_cat-core"/>
</dbReference>
<evidence type="ECO:0000313" key="6">
    <source>
        <dbReference type="Proteomes" id="UP001172457"/>
    </source>
</evidence>
<dbReference type="GO" id="GO:0003676">
    <property type="term" value="F:nucleic acid binding"/>
    <property type="evidence" value="ECO:0007669"/>
    <property type="project" value="InterPro"/>
</dbReference>
<name>A0AA38TNW7_9ASTR</name>
<sequence>MLHVDHYGPIAKQSLREKKYILVLVHEFSRYTWVEFVRKKSHVHVLLINLLKRLQVRVIRNDNGTEFKNSTIEDYLTCVGITHNFSVPRTPQQNGVVERKHKTLVEAARTMQNASGLPLTFWAETVNTACYIQNRSLVVKRFEKTPYQLLPNIKFFHVFGCKCYVLNDREPVRKFNPKGDDAIFIGYAWDSVAHRVYIPRTQTVVVSTNVIQDKFKEELKIQAEASPNATITEELEKIFNDWYEDFEENDRASASSISTSTELPENPSSATLSEPSNIEPIPDVPTPMTTSLPTKPYTPSSPIDSTSVPSAIPFEPTTIAHENIHEDLTQSQSLQEIISSINLPHAIKWLKDHPQSQVIGDLSEGVKTRANVNYCRFSCFVSKIEPKKLTEALMDPFWRNNVWTLILLPNGKVAFGTKLVFHNKKDENEVVIRNKGMLVAQGYCQEEGIDYEETFAPVARLEAIRIFLSYDAHRRFKVYQMDEEVYVKQPLAFESEKYPNHAYFLDKSLYGLKQAPKTWYECLSTFLLSHNFHREFESLMQSEFEMSMMGELTLFLGLQVKQSSTALW</sequence>
<feature type="region of interest" description="Disordered" evidence="3">
    <location>
        <begin position="250"/>
        <end position="280"/>
    </location>
</feature>
<dbReference type="GO" id="GO:0016787">
    <property type="term" value="F:hydrolase activity"/>
    <property type="evidence" value="ECO:0007669"/>
    <property type="project" value="UniProtKB-KW"/>
</dbReference>
<keyword evidence="6" id="KW-1185">Reference proteome</keyword>
<organism evidence="5 6">
    <name type="scientific">Centaurea solstitialis</name>
    <name type="common">yellow star-thistle</name>
    <dbReference type="NCBI Taxonomy" id="347529"/>
    <lineage>
        <taxon>Eukaryota</taxon>
        <taxon>Viridiplantae</taxon>
        <taxon>Streptophyta</taxon>
        <taxon>Embryophyta</taxon>
        <taxon>Tracheophyta</taxon>
        <taxon>Spermatophyta</taxon>
        <taxon>Magnoliopsida</taxon>
        <taxon>eudicotyledons</taxon>
        <taxon>Gunneridae</taxon>
        <taxon>Pentapetalae</taxon>
        <taxon>asterids</taxon>
        <taxon>campanulids</taxon>
        <taxon>Asterales</taxon>
        <taxon>Asteraceae</taxon>
        <taxon>Carduoideae</taxon>
        <taxon>Cardueae</taxon>
        <taxon>Centaureinae</taxon>
        <taxon>Centaurea</taxon>
    </lineage>
</organism>
<dbReference type="Gene3D" id="3.30.420.10">
    <property type="entry name" value="Ribonuclease H-like superfamily/Ribonuclease H"/>
    <property type="match status" value="1"/>
</dbReference>
<feature type="domain" description="Integrase catalytic" evidence="4">
    <location>
        <begin position="1"/>
        <end position="154"/>
    </location>
</feature>
<dbReference type="Pfam" id="PF00665">
    <property type="entry name" value="rve"/>
    <property type="match status" value="1"/>
</dbReference>
<dbReference type="InterPro" id="IPR013103">
    <property type="entry name" value="RVT_2"/>
</dbReference>
<accession>A0AA38TNW7</accession>
<comment type="caution">
    <text evidence="5">The sequence shown here is derived from an EMBL/GenBank/DDBJ whole genome shotgun (WGS) entry which is preliminary data.</text>
</comment>
<dbReference type="GO" id="GO:0015074">
    <property type="term" value="P:DNA integration"/>
    <property type="evidence" value="ECO:0007669"/>
    <property type="project" value="InterPro"/>
</dbReference>
<dbReference type="PROSITE" id="PS50994">
    <property type="entry name" value="INTEGRASE"/>
    <property type="match status" value="1"/>
</dbReference>
<dbReference type="GO" id="GO:0046872">
    <property type="term" value="F:metal ion binding"/>
    <property type="evidence" value="ECO:0007669"/>
    <property type="project" value="UniProtKB-KW"/>
</dbReference>
<feature type="compositionally biased region" description="Polar residues" evidence="3">
    <location>
        <begin position="252"/>
        <end position="276"/>
    </location>
</feature>
<keyword evidence="1" id="KW-0479">Metal-binding</keyword>
<proteinExistence type="predicted"/>
<evidence type="ECO:0000259" key="4">
    <source>
        <dbReference type="PROSITE" id="PS50994"/>
    </source>
</evidence>
<dbReference type="EMBL" id="JARYMX010000003">
    <property type="protein sequence ID" value="KAJ9557536.1"/>
    <property type="molecule type" value="Genomic_DNA"/>
</dbReference>
<evidence type="ECO:0000313" key="5">
    <source>
        <dbReference type="EMBL" id="KAJ9557536.1"/>
    </source>
</evidence>